<dbReference type="KEGG" id="ctak:4412677_00117"/>
<dbReference type="PANTHER" id="PTHR33803">
    <property type="entry name" value="IS1478 TRANSPOSASE"/>
    <property type="match status" value="1"/>
</dbReference>
<dbReference type="Proteomes" id="UP000215196">
    <property type="component" value="Chromosome 1"/>
</dbReference>
<dbReference type="RefSeq" id="WP_198409825.1">
    <property type="nucleotide sequence ID" value="NZ_LT906465.1"/>
</dbReference>
<gene>
    <name evidence="2" type="ORF">SAMEA4412677_00117</name>
</gene>
<dbReference type="InterPro" id="IPR008490">
    <property type="entry name" value="Transposase_InsH_N"/>
</dbReference>
<proteinExistence type="predicted"/>
<organism evidence="2 3">
    <name type="scientific">Chryseobacterium taklimakanense</name>
    <dbReference type="NCBI Taxonomy" id="536441"/>
    <lineage>
        <taxon>Bacteria</taxon>
        <taxon>Pseudomonadati</taxon>
        <taxon>Bacteroidota</taxon>
        <taxon>Flavobacteriia</taxon>
        <taxon>Flavobacteriales</taxon>
        <taxon>Weeksellaceae</taxon>
        <taxon>Chryseobacterium group</taxon>
        <taxon>Chryseobacterium</taxon>
    </lineage>
</organism>
<evidence type="ECO:0000313" key="2">
    <source>
        <dbReference type="EMBL" id="SNV32198.1"/>
    </source>
</evidence>
<feature type="domain" description="Transposase InsH N-terminal" evidence="1">
    <location>
        <begin position="18"/>
        <end position="113"/>
    </location>
</feature>
<dbReference type="Pfam" id="PF05598">
    <property type="entry name" value="DUF772"/>
    <property type="match status" value="1"/>
</dbReference>
<dbReference type="PANTHER" id="PTHR33803:SF3">
    <property type="entry name" value="BLL1974 PROTEIN"/>
    <property type="match status" value="1"/>
</dbReference>
<evidence type="ECO:0000259" key="1">
    <source>
        <dbReference type="Pfam" id="PF05598"/>
    </source>
</evidence>
<sequence length="174" mass="20354">MLGKNPKKQPELFRPMLVDFIDDKHELVLLSEKIDWDYFEKEFSPLYSKTGNPSHPIRFMVGCLLLKHLYNLGDETLASAWIMNPYMQYFCGRVFFEHQFPCDPSNFVHFRKRIGEKGIEKIFSYSVRMHDAKTSTSNFVLSDTTVQENNTTFPTDAKLCKKKSSLFFSREMVG</sequence>
<dbReference type="EMBL" id="LT906465">
    <property type="protein sequence ID" value="SNV32198.1"/>
    <property type="molecule type" value="Genomic_DNA"/>
</dbReference>
<protein>
    <submittedName>
        <fullName evidence="2">Transposase domain (DUF772)</fullName>
    </submittedName>
</protein>
<evidence type="ECO:0000313" key="3">
    <source>
        <dbReference type="Proteomes" id="UP000215196"/>
    </source>
</evidence>
<reference evidence="2 3" key="1">
    <citation type="submission" date="2017-06" db="EMBL/GenBank/DDBJ databases">
        <authorList>
            <consortium name="Pathogen Informatics"/>
        </authorList>
    </citation>
    <scope>NUCLEOTIDE SEQUENCE [LARGE SCALE GENOMIC DNA]</scope>
    <source>
        <strain evidence="2 3">NCTC13490</strain>
    </source>
</reference>
<keyword evidence="3" id="KW-1185">Reference proteome</keyword>
<accession>A0A239WE48</accession>
<dbReference type="AlphaFoldDB" id="A0A239WE48"/>
<name>A0A239WE48_9FLAO</name>